<evidence type="ECO:0000313" key="2">
    <source>
        <dbReference type="EMBL" id="KAJ7325898.1"/>
    </source>
</evidence>
<dbReference type="Gene3D" id="3.40.50.720">
    <property type="entry name" value="NAD(P)-binding Rossmann-like Domain"/>
    <property type="match status" value="1"/>
</dbReference>
<evidence type="ECO:0000313" key="3">
    <source>
        <dbReference type="Proteomes" id="UP001218218"/>
    </source>
</evidence>
<dbReference type="PANTHER" id="PTHR47534:SF3">
    <property type="entry name" value="ALCOHOL DEHYDROGENASE-LIKE C-TERMINAL DOMAIN-CONTAINING PROTEIN"/>
    <property type="match status" value="1"/>
</dbReference>
<dbReference type="AlphaFoldDB" id="A0AAD7EHF4"/>
<dbReference type="InterPro" id="IPR002347">
    <property type="entry name" value="SDR_fam"/>
</dbReference>
<reference evidence="2" key="1">
    <citation type="submission" date="2023-03" db="EMBL/GenBank/DDBJ databases">
        <title>Massive genome expansion in bonnet fungi (Mycena s.s.) driven by repeated elements and novel gene families across ecological guilds.</title>
        <authorList>
            <consortium name="Lawrence Berkeley National Laboratory"/>
            <person name="Harder C.B."/>
            <person name="Miyauchi S."/>
            <person name="Viragh M."/>
            <person name="Kuo A."/>
            <person name="Thoen E."/>
            <person name="Andreopoulos B."/>
            <person name="Lu D."/>
            <person name="Skrede I."/>
            <person name="Drula E."/>
            <person name="Henrissat B."/>
            <person name="Morin E."/>
            <person name="Kohler A."/>
            <person name="Barry K."/>
            <person name="LaButti K."/>
            <person name="Morin E."/>
            <person name="Salamov A."/>
            <person name="Lipzen A."/>
            <person name="Mereny Z."/>
            <person name="Hegedus B."/>
            <person name="Baldrian P."/>
            <person name="Stursova M."/>
            <person name="Weitz H."/>
            <person name="Taylor A."/>
            <person name="Grigoriev I.V."/>
            <person name="Nagy L.G."/>
            <person name="Martin F."/>
            <person name="Kauserud H."/>
        </authorList>
    </citation>
    <scope>NUCLEOTIDE SEQUENCE</scope>
    <source>
        <strain evidence="2">CBHHK002</strain>
    </source>
</reference>
<dbReference type="InterPro" id="IPR036291">
    <property type="entry name" value="NAD(P)-bd_dom_sf"/>
</dbReference>
<protein>
    <submittedName>
        <fullName evidence="2">NAD(P)-binding protein</fullName>
    </submittedName>
</protein>
<organism evidence="2 3">
    <name type="scientific">Mycena albidolilacea</name>
    <dbReference type="NCBI Taxonomy" id="1033008"/>
    <lineage>
        <taxon>Eukaryota</taxon>
        <taxon>Fungi</taxon>
        <taxon>Dikarya</taxon>
        <taxon>Basidiomycota</taxon>
        <taxon>Agaricomycotina</taxon>
        <taxon>Agaricomycetes</taxon>
        <taxon>Agaricomycetidae</taxon>
        <taxon>Agaricales</taxon>
        <taxon>Marasmiineae</taxon>
        <taxon>Mycenaceae</taxon>
        <taxon>Mycena</taxon>
    </lineage>
</organism>
<evidence type="ECO:0000256" key="1">
    <source>
        <dbReference type="ARBA" id="ARBA00023002"/>
    </source>
</evidence>
<dbReference type="SUPFAM" id="SSF51735">
    <property type="entry name" value="NAD(P)-binding Rossmann-fold domains"/>
    <property type="match status" value="1"/>
</dbReference>
<dbReference type="InterPro" id="IPR052228">
    <property type="entry name" value="Sec_Metab_Biosynth_Oxidored"/>
</dbReference>
<comment type="caution">
    <text evidence="2">The sequence shown here is derived from an EMBL/GenBank/DDBJ whole genome shotgun (WGS) entry which is preliminary data.</text>
</comment>
<dbReference type="EMBL" id="JARIHO010000043">
    <property type="protein sequence ID" value="KAJ7325898.1"/>
    <property type="molecule type" value="Genomic_DNA"/>
</dbReference>
<name>A0AAD7EHF4_9AGAR</name>
<dbReference type="PANTHER" id="PTHR47534">
    <property type="entry name" value="YALI0E05731P"/>
    <property type="match status" value="1"/>
</dbReference>
<sequence length="299" mass="32093">MAALPTIVAANAAWPPSYVPVGIFVGGTSGIGQGIAEAFARHTHGRAHIVLIGRNEAAARAILARLPAPSSGEAYTREFIPCDLALVANAKRTSAQLAARFPRVNIVFLTAGAISLKGFDPTSEKIDRQMASLYYSKWAFIDGLLPSLRAAKQAGEDARVAAVHTAGRDIPVDLADLGLEGAMGRGMRGARSLVGQLASYQDLMAKAFGERDPTITFTHTFPGSVDTPVLRASPSLALRIAHYVRLVLRIRGEMSIDECGERQLWGLLQVRVCVFSALSQLLSFARVYHASFAFPFFLS</sequence>
<gene>
    <name evidence="2" type="ORF">DFH08DRAFT_342862</name>
</gene>
<dbReference type="GO" id="GO:0016491">
    <property type="term" value="F:oxidoreductase activity"/>
    <property type="evidence" value="ECO:0007669"/>
    <property type="project" value="UniProtKB-KW"/>
</dbReference>
<dbReference type="Pfam" id="PF00106">
    <property type="entry name" value="adh_short"/>
    <property type="match status" value="1"/>
</dbReference>
<proteinExistence type="predicted"/>
<keyword evidence="1" id="KW-0560">Oxidoreductase</keyword>
<keyword evidence="3" id="KW-1185">Reference proteome</keyword>
<accession>A0AAD7EHF4</accession>
<dbReference type="Proteomes" id="UP001218218">
    <property type="component" value="Unassembled WGS sequence"/>
</dbReference>